<accession>A0A6A6JX08</accession>
<evidence type="ECO:0000256" key="2">
    <source>
        <dbReference type="SAM" id="MobiDB-lite"/>
    </source>
</evidence>
<evidence type="ECO:0000259" key="3">
    <source>
        <dbReference type="PROSITE" id="PS50966"/>
    </source>
</evidence>
<sequence>MSADELSRLSLEDNMVTTRAAAARARTAPAVQESASGSPPSPSPTQHSQSASPTSAVLESTSGIKYDVGNLGADARRHAKEGFGANGIKMKYCRALDEDANQYLFFLDDEIRVAMGGRHGAPRCTCGANDKGIACKHIFWMLDQLASTASQKIREQTLEIAPDGALIQNREPASIIKNATLERVAENLDWEVHDGPVPDDEDIEEEVAAMLSVFEPTEALPVEFRAPGGAFLSERSRKYREFRDLITSLFTEQPSKNLGLFNKLQSIIDPDFQTHVFFEKINNRIVHTFKALDEYIAHGSTAPSEAYDVPTCARKLKYLVQAIDDYYEQQEQNGFDMGDISRRAAAALVTILKGVVDRNQDAYAGITWDGVPPEDETESNLFVNLIGAPVHDGDEDEEGLFVLDVLKKLPIEGILRSHWELLSATRAGLKPQWTPQRFLESFREIVGEGETLGRKRAGTGSEGTTPSPKRPAQRSE</sequence>
<dbReference type="InterPro" id="IPR007527">
    <property type="entry name" value="Znf_SWIM"/>
</dbReference>
<feature type="domain" description="SWIM-type" evidence="3">
    <location>
        <begin position="109"/>
        <end position="146"/>
    </location>
</feature>
<feature type="compositionally biased region" description="Low complexity" evidence="2">
    <location>
        <begin position="17"/>
        <end position="55"/>
    </location>
</feature>
<evidence type="ECO:0000313" key="5">
    <source>
        <dbReference type="Proteomes" id="UP000800097"/>
    </source>
</evidence>
<organism evidence="4 5">
    <name type="scientific">Westerdykella ornata</name>
    <dbReference type="NCBI Taxonomy" id="318751"/>
    <lineage>
        <taxon>Eukaryota</taxon>
        <taxon>Fungi</taxon>
        <taxon>Dikarya</taxon>
        <taxon>Ascomycota</taxon>
        <taxon>Pezizomycotina</taxon>
        <taxon>Dothideomycetes</taxon>
        <taxon>Pleosporomycetidae</taxon>
        <taxon>Pleosporales</taxon>
        <taxon>Sporormiaceae</taxon>
        <taxon>Westerdykella</taxon>
    </lineage>
</organism>
<keyword evidence="1" id="KW-0863">Zinc-finger</keyword>
<gene>
    <name evidence="4" type="ORF">EI97DRAFT_367104</name>
</gene>
<dbReference type="GeneID" id="54548243"/>
<dbReference type="AlphaFoldDB" id="A0A6A6JX08"/>
<feature type="region of interest" description="Disordered" evidence="2">
    <location>
        <begin position="450"/>
        <end position="476"/>
    </location>
</feature>
<reference evidence="4" key="1">
    <citation type="journal article" date="2020" name="Stud. Mycol.">
        <title>101 Dothideomycetes genomes: a test case for predicting lifestyles and emergence of pathogens.</title>
        <authorList>
            <person name="Haridas S."/>
            <person name="Albert R."/>
            <person name="Binder M."/>
            <person name="Bloem J."/>
            <person name="Labutti K."/>
            <person name="Salamov A."/>
            <person name="Andreopoulos B."/>
            <person name="Baker S."/>
            <person name="Barry K."/>
            <person name="Bills G."/>
            <person name="Bluhm B."/>
            <person name="Cannon C."/>
            <person name="Castanera R."/>
            <person name="Culley D."/>
            <person name="Daum C."/>
            <person name="Ezra D."/>
            <person name="Gonzalez J."/>
            <person name="Henrissat B."/>
            <person name="Kuo A."/>
            <person name="Liang C."/>
            <person name="Lipzen A."/>
            <person name="Lutzoni F."/>
            <person name="Magnuson J."/>
            <person name="Mondo S."/>
            <person name="Nolan M."/>
            <person name="Ohm R."/>
            <person name="Pangilinan J."/>
            <person name="Park H.-J."/>
            <person name="Ramirez L."/>
            <person name="Alfaro M."/>
            <person name="Sun H."/>
            <person name="Tritt A."/>
            <person name="Yoshinaga Y."/>
            <person name="Zwiers L.-H."/>
            <person name="Turgeon B."/>
            <person name="Goodwin S."/>
            <person name="Spatafora J."/>
            <person name="Crous P."/>
            <person name="Grigoriev I."/>
        </authorList>
    </citation>
    <scope>NUCLEOTIDE SEQUENCE</scope>
    <source>
        <strain evidence="4">CBS 379.55</strain>
    </source>
</reference>
<keyword evidence="1" id="KW-0479">Metal-binding</keyword>
<feature type="compositionally biased region" description="Basic and acidic residues" evidence="2">
    <location>
        <begin position="1"/>
        <end position="11"/>
    </location>
</feature>
<feature type="region of interest" description="Disordered" evidence="2">
    <location>
        <begin position="1"/>
        <end position="57"/>
    </location>
</feature>
<evidence type="ECO:0000256" key="1">
    <source>
        <dbReference type="PROSITE-ProRule" id="PRU00325"/>
    </source>
</evidence>
<proteinExistence type="predicted"/>
<dbReference type="RefSeq" id="XP_033658484.1">
    <property type="nucleotide sequence ID" value="XM_033795068.1"/>
</dbReference>
<keyword evidence="1" id="KW-0862">Zinc</keyword>
<dbReference type="PROSITE" id="PS50966">
    <property type="entry name" value="ZF_SWIM"/>
    <property type="match status" value="1"/>
</dbReference>
<dbReference type="OrthoDB" id="5387895at2759"/>
<evidence type="ECO:0000313" key="4">
    <source>
        <dbReference type="EMBL" id="KAF2280947.1"/>
    </source>
</evidence>
<protein>
    <recommendedName>
        <fullName evidence="3">SWIM-type domain-containing protein</fullName>
    </recommendedName>
</protein>
<name>A0A6A6JX08_WESOR</name>
<keyword evidence="5" id="KW-1185">Reference proteome</keyword>
<dbReference type="EMBL" id="ML986484">
    <property type="protein sequence ID" value="KAF2280947.1"/>
    <property type="molecule type" value="Genomic_DNA"/>
</dbReference>
<dbReference type="Proteomes" id="UP000800097">
    <property type="component" value="Unassembled WGS sequence"/>
</dbReference>
<dbReference type="GO" id="GO:0008270">
    <property type="term" value="F:zinc ion binding"/>
    <property type="evidence" value="ECO:0007669"/>
    <property type="project" value="UniProtKB-KW"/>
</dbReference>